<gene>
    <name evidence="1" type="ORF">cubi_01367</name>
</gene>
<protein>
    <submittedName>
        <fullName evidence="1">Uncharacterized protein</fullName>
    </submittedName>
</protein>
<keyword evidence="2" id="KW-1185">Reference proteome</keyword>
<dbReference type="RefSeq" id="XP_028873606.1">
    <property type="nucleotide sequence ID" value="XM_029018379.1"/>
</dbReference>
<accession>A0A1J4MCS3</accession>
<dbReference type="GeneID" id="39978158"/>
<reference evidence="1 2" key="1">
    <citation type="submission" date="2016-10" db="EMBL/GenBank/DDBJ databases">
        <title>Reductive evolution of mitochondrial metabolism and differential evolution of invasion-related proteins in Cryptosporidium.</title>
        <authorList>
            <person name="Liu S."/>
            <person name="Roellig D.M."/>
            <person name="Guo Y."/>
            <person name="Li N."/>
            <person name="Frace M.A."/>
            <person name="Tang K."/>
            <person name="Zhang L."/>
            <person name="Feng Y."/>
            <person name="Xiao L."/>
        </authorList>
    </citation>
    <scope>NUCLEOTIDE SEQUENCE [LARGE SCALE GENOMIC DNA]</scope>
    <source>
        <strain evidence="1">39726</strain>
    </source>
</reference>
<organism evidence="1 2">
    <name type="scientific">Cryptosporidium ubiquitum</name>
    <dbReference type="NCBI Taxonomy" id="857276"/>
    <lineage>
        <taxon>Eukaryota</taxon>
        <taxon>Sar</taxon>
        <taxon>Alveolata</taxon>
        <taxon>Apicomplexa</taxon>
        <taxon>Conoidasida</taxon>
        <taxon>Coccidia</taxon>
        <taxon>Eucoccidiorida</taxon>
        <taxon>Eimeriorina</taxon>
        <taxon>Cryptosporidiidae</taxon>
        <taxon>Cryptosporidium</taxon>
    </lineage>
</organism>
<dbReference type="Proteomes" id="UP000186176">
    <property type="component" value="Unassembled WGS sequence"/>
</dbReference>
<dbReference type="VEuPathDB" id="CryptoDB:cubi_01367"/>
<evidence type="ECO:0000313" key="1">
    <source>
        <dbReference type="EMBL" id="OII72034.1"/>
    </source>
</evidence>
<comment type="caution">
    <text evidence="1">The sequence shown here is derived from an EMBL/GenBank/DDBJ whole genome shotgun (WGS) entry which is preliminary data.</text>
</comment>
<name>A0A1J4MCS3_9CRYT</name>
<sequence length="88" mass="10427">MAKKNNKNRKKRYIEWLKETEKNNGKKIELKTIKRQNIKCKTDDAINEPKNVCMSIKKVKKNIKLDKKGKRRLNKLSGIKMNNTPMNL</sequence>
<dbReference type="EMBL" id="LRBP01000025">
    <property type="protein sequence ID" value="OII72034.1"/>
    <property type="molecule type" value="Genomic_DNA"/>
</dbReference>
<evidence type="ECO:0000313" key="2">
    <source>
        <dbReference type="Proteomes" id="UP000186176"/>
    </source>
</evidence>
<proteinExistence type="predicted"/>
<dbReference type="AlphaFoldDB" id="A0A1J4MCS3"/>